<evidence type="ECO:0000313" key="2">
    <source>
        <dbReference type="EMBL" id="MEQ2177446.1"/>
    </source>
</evidence>
<feature type="region of interest" description="Disordered" evidence="1">
    <location>
        <begin position="209"/>
        <end position="246"/>
    </location>
</feature>
<gene>
    <name evidence="2" type="ORF">GOODEAATRI_003595</name>
</gene>
<name>A0ABV0P2S0_9TELE</name>
<accession>A0ABV0P2S0</accession>
<dbReference type="InterPro" id="IPR042779">
    <property type="entry name" value="MISP/MISP3-like"/>
</dbReference>
<evidence type="ECO:0008006" key="4">
    <source>
        <dbReference type="Google" id="ProtNLM"/>
    </source>
</evidence>
<feature type="compositionally biased region" description="Basic and acidic residues" evidence="1">
    <location>
        <begin position="229"/>
        <end position="246"/>
    </location>
</feature>
<feature type="region of interest" description="Disordered" evidence="1">
    <location>
        <begin position="721"/>
        <end position="756"/>
    </location>
</feature>
<proteinExistence type="predicted"/>
<dbReference type="PANTHER" id="PTHR18839">
    <property type="entry name" value="MITOTIC INTERACTOR AND SUBSTRATE OF PLK1 MISP FAMILY MEMBER"/>
    <property type="match status" value="1"/>
</dbReference>
<feature type="compositionally biased region" description="Polar residues" evidence="1">
    <location>
        <begin position="459"/>
        <end position="468"/>
    </location>
</feature>
<feature type="compositionally biased region" description="Basic and acidic residues" evidence="1">
    <location>
        <begin position="739"/>
        <end position="750"/>
    </location>
</feature>
<keyword evidence="3" id="KW-1185">Reference proteome</keyword>
<reference evidence="2 3" key="1">
    <citation type="submission" date="2021-06" db="EMBL/GenBank/DDBJ databases">
        <authorList>
            <person name="Palmer J.M."/>
        </authorList>
    </citation>
    <scope>NUCLEOTIDE SEQUENCE [LARGE SCALE GENOMIC DNA]</scope>
    <source>
        <strain evidence="2 3">GA_2019</strain>
        <tissue evidence="2">Muscle</tissue>
    </source>
</reference>
<feature type="region of interest" description="Disordered" evidence="1">
    <location>
        <begin position="636"/>
        <end position="655"/>
    </location>
</feature>
<dbReference type="EMBL" id="JAHRIO010060112">
    <property type="protein sequence ID" value="MEQ2177446.1"/>
    <property type="molecule type" value="Genomic_DNA"/>
</dbReference>
<sequence length="828" mass="94506">MSHKDSGQEGRSGGERPQDWCHRCQINGPHLLTYCSLSFLSQNHVCLCITKNSKDMTEHTENSSEIFSQDETKVSSAVPAQIKRYYSLMDDEAPDDVFIQPPSPPTCKAVLSVTERSISATPADSSMTLPPEAADATKAKANPCSLNRHHGEKQLLAARNEWDEEIRGTMQSSMESLDNTLLSKDVNSTPTDYQDQTSIDGSACLMERRLDKTGKVEQNNTSGDEESDEEHKEGPKPFKEEENYETKRDKFQQQIYSNEDKNPENNTNLEKECDKNYKDISCADERDFKLSRAMFDLHKNNDFLSSEPSELCKFTKNRMMERTIDFPAEVRGNEEHVGPRSSDNNLTTSELNISKESEEMLEQVNENRRIATDIQQGEQLLQRLQMVQLRHDETPSTTQEIIKVVKTEVECRFRSEVEDGGVRGRCVTSEDEESYSKGKEMKTNLTENENENNEREQIQTEARTSLSTPLGMPEPNQINKRDADESLDDYSEILVPLVTLPLNKPCEMSSEIPFISARHRFSAAETSMEKQIQEAARAKQTLQRAGGVFNLSDNPDVLEIPFKTDVSLESLLTKACTTQQSQWQFSDKKMQKEISQEIQRELVLVNQGKIPGEYCKGKVCQLKETKRLFEAFQQGNTEGPTRHRKLPSSTMKGPVYPSVLERTRSLEMFSLKTFPVSRAHSLRLYNSATLERDKSPETLRSKSPTRCSRDKTRLSPYVKQDKHLRMHRSMDSINSESSMESRGKTKERQESPILRQNPFFKLRPAMALQPEVEKDIREAKEREEELRRLRCTLYGEDRQKSENEEKHRCTKTLTSGSVTTGGLVSVFT</sequence>
<dbReference type="PANTHER" id="PTHR18839:SF0">
    <property type="entry name" value="MITOTIC INTERACTOR AND SUBSTRATE OF PLK1 ISOFORM X1-RELATED"/>
    <property type="match status" value="1"/>
</dbReference>
<evidence type="ECO:0000256" key="1">
    <source>
        <dbReference type="SAM" id="MobiDB-lite"/>
    </source>
</evidence>
<organism evidence="2 3">
    <name type="scientific">Goodea atripinnis</name>
    <dbReference type="NCBI Taxonomy" id="208336"/>
    <lineage>
        <taxon>Eukaryota</taxon>
        <taxon>Metazoa</taxon>
        <taxon>Chordata</taxon>
        <taxon>Craniata</taxon>
        <taxon>Vertebrata</taxon>
        <taxon>Euteleostomi</taxon>
        <taxon>Actinopterygii</taxon>
        <taxon>Neopterygii</taxon>
        <taxon>Teleostei</taxon>
        <taxon>Neoteleostei</taxon>
        <taxon>Acanthomorphata</taxon>
        <taxon>Ovalentaria</taxon>
        <taxon>Atherinomorphae</taxon>
        <taxon>Cyprinodontiformes</taxon>
        <taxon>Goodeidae</taxon>
        <taxon>Goodea</taxon>
    </lineage>
</organism>
<comment type="caution">
    <text evidence="2">The sequence shown here is derived from an EMBL/GenBank/DDBJ whole genome shotgun (WGS) entry which is preliminary data.</text>
</comment>
<protein>
    <recommendedName>
        <fullName evidence="4">A-kinase anchor protein 2 C-terminal domain-containing protein</fullName>
    </recommendedName>
</protein>
<feature type="region of interest" description="Disordered" evidence="1">
    <location>
        <begin position="422"/>
        <end position="476"/>
    </location>
</feature>
<dbReference type="Proteomes" id="UP001476798">
    <property type="component" value="Unassembled WGS sequence"/>
</dbReference>
<evidence type="ECO:0000313" key="3">
    <source>
        <dbReference type="Proteomes" id="UP001476798"/>
    </source>
</evidence>